<evidence type="ECO:0000256" key="7">
    <source>
        <dbReference type="ARBA" id="ARBA00022679"/>
    </source>
</evidence>
<dbReference type="PROSITE" id="PS50405">
    <property type="entry name" value="GST_CTER"/>
    <property type="match status" value="1"/>
</dbReference>
<keyword evidence="8" id="KW-0828">Tyrosine catabolism</keyword>
<dbReference type="SUPFAM" id="SSF52833">
    <property type="entry name" value="Thioredoxin-like"/>
    <property type="match status" value="1"/>
</dbReference>
<dbReference type="GO" id="GO:0004364">
    <property type="term" value="F:glutathione transferase activity"/>
    <property type="evidence" value="ECO:0007669"/>
    <property type="project" value="UniProtKB-EC"/>
</dbReference>
<dbReference type="GO" id="GO:0006559">
    <property type="term" value="P:L-phenylalanine catabolic process"/>
    <property type="evidence" value="ECO:0007669"/>
    <property type="project" value="UniProtKB-KW"/>
</dbReference>
<dbReference type="InterPro" id="IPR034333">
    <property type="entry name" value="GST_Zeta_N"/>
</dbReference>
<evidence type="ECO:0000256" key="2">
    <source>
        <dbReference type="ARBA" id="ARBA00001955"/>
    </source>
</evidence>
<reference evidence="14" key="2">
    <citation type="submission" date="2022-01" db="EMBL/GenBank/DDBJ databases">
        <authorList>
            <person name="Hirooka S."/>
            <person name="Miyagishima S.Y."/>
        </authorList>
    </citation>
    <scope>NUCLEOTIDE SEQUENCE</scope>
    <source>
        <strain evidence="14">NBRC 102759</strain>
    </source>
</reference>
<keyword evidence="7" id="KW-0808">Transferase</keyword>
<sequence length="219" mass="25342">MQQKPVLYSYWRSSCSWRVRIALSVKNIDYEYRTINLVKNGGEQWQPEYEALNPSHTVPTLIIDGHTIGQSVAIMEYLEETRPQVPLLPKEPSQRAKVRQVVETVNADTQPLQNLRVLQWLQKEAGEEKRNTWLQHFLTLNIQALEQLLRRYSGKFSVGDEITLADCVIPPQYYSAIRYKISLDNCPNFVRVAKALDELPAFKRAHAFSQPDAPENPEY</sequence>
<dbReference type="PROSITE" id="PS50404">
    <property type="entry name" value="GST_NTER"/>
    <property type="match status" value="1"/>
</dbReference>
<dbReference type="Pfam" id="PF13409">
    <property type="entry name" value="GST_N_2"/>
    <property type="match status" value="1"/>
</dbReference>
<dbReference type="OrthoDB" id="202840at2759"/>
<dbReference type="PANTHER" id="PTHR42673:SF4">
    <property type="entry name" value="MALEYLACETOACETATE ISOMERASE"/>
    <property type="match status" value="1"/>
</dbReference>
<dbReference type="EMBL" id="BQMJ01000015">
    <property type="protein sequence ID" value="GJQ10388.1"/>
    <property type="molecule type" value="Genomic_DNA"/>
</dbReference>
<proteinExistence type="inferred from homology"/>
<comment type="subcellular location">
    <subcellularLocation>
        <location evidence="3">Cytoplasm</location>
    </subcellularLocation>
</comment>
<dbReference type="Gene3D" id="3.40.30.10">
    <property type="entry name" value="Glutaredoxin"/>
    <property type="match status" value="1"/>
</dbReference>
<keyword evidence="9" id="KW-0585">Phenylalanine catabolism</keyword>
<evidence type="ECO:0000259" key="13">
    <source>
        <dbReference type="PROSITE" id="PS50405"/>
    </source>
</evidence>
<name>A0A9C7UP15_9RHOD</name>
<feature type="domain" description="GST C-terminal" evidence="13">
    <location>
        <begin position="91"/>
        <end position="215"/>
    </location>
</feature>
<dbReference type="PROSITE" id="PS51354">
    <property type="entry name" value="GLUTAREDOXIN_2"/>
    <property type="match status" value="1"/>
</dbReference>
<keyword evidence="10" id="KW-0413">Isomerase</keyword>
<evidence type="ECO:0000313" key="14">
    <source>
        <dbReference type="EMBL" id="GJQ10388.1"/>
    </source>
</evidence>
<dbReference type="Pfam" id="PF14497">
    <property type="entry name" value="GST_C_3"/>
    <property type="match status" value="1"/>
</dbReference>
<dbReference type="InterPro" id="IPR004045">
    <property type="entry name" value="Glutathione_S-Trfase_N"/>
</dbReference>
<comment type="pathway">
    <text evidence="4">Amino-acid degradation; L-phenylalanine degradation; acetoacetate and fumarate from L-phenylalanine: step 5/6.</text>
</comment>
<dbReference type="GO" id="GO:0005737">
    <property type="term" value="C:cytoplasm"/>
    <property type="evidence" value="ECO:0007669"/>
    <property type="project" value="UniProtKB-SubCell"/>
</dbReference>
<evidence type="ECO:0000256" key="1">
    <source>
        <dbReference type="ARBA" id="ARBA00001622"/>
    </source>
</evidence>
<dbReference type="InterPro" id="IPR040079">
    <property type="entry name" value="Glutathione_S-Trfase"/>
</dbReference>
<dbReference type="SFLD" id="SFLDS00019">
    <property type="entry name" value="Glutathione_Transferase_(cytos"/>
    <property type="match status" value="1"/>
</dbReference>
<dbReference type="CDD" id="cd03191">
    <property type="entry name" value="GST_C_Zeta"/>
    <property type="match status" value="1"/>
</dbReference>
<dbReference type="InterPro" id="IPR010987">
    <property type="entry name" value="Glutathione-S-Trfase_C-like"/>
</dbReference>
<protein>
    <recommendedName>
        <fullName evidence="16">Maleylacetoacetate isomerase</fullName>
    </recommendedName>
</protein>
<evidence type="ECO:0000256" key="9">
    <source>
        <dbReference type="ARBA" id="ARBA00023232"/>
    </source>
</evidence>
<evidence type="ECO:0000313" key="15">
    <source>
        <dbReference type="Proteomes" id="UP001061958"/>
    </source>
</evidence>
<dbReference type="GO" id="GO:0006572">
    <property type="term" value="P:L-tyrosine catabolic process"/>
    <property type="evidence" value="ECO:0007669"/>
    <property type="project" value="UniProtKB-KW"/>
</dbReference>
<dbReference type="CDD" id="cd03042">
    <property type="entry name" value="GST_N_Zeta"/>
    <property type="match status" value="1"/>
</dbReference>
<evidence type="ECO:0000256" key="6">
    <source>
        <dbReference type="ARBA" id="ARBA00022490"/>
    </source>
</evidence>
<comment type="cofactor">
    <cofactor evidence="2">
        <name>glutathione</name>
        <dbReference type="ChEBI" id="CHEBI:57925"/>
    </cofactor>
</comment>
<evidence type="ECO:0000259" key="12">
    <source>
        <dbReference type="PROSITE" id="PS50404"/>
    </source>
</evidence>
<dbReference type="NCBIfam" id="TIGR01262">
    <property type="entry name" value="maiA"/>
    <property type="match status" value="1"/>
</dbReference>
<dbReference type="FunFam" id="3.40.30.10:FF:000041">
    <property type="entry name" value="Maleylacetoacetate isomerase isoform 1"/>
    <property type="match status" value="1"/>
</dbReference>
<dbReference type="Gene3D" id="1.20.1050.10">
    <property type="match status" value="1"/>
</dbReference>
<evidence type="ECO:0008006" key="16">
    <source>
        <dbReference type="Google" id="ProtNLM"/>
    </source>
</evidence>
<keyword evidence="6" id="KW-0963">Cytoplasm</keyword>
<dbReference type="InterPro" id="IPR034330">
    <property type="entry name" value="GST_Zeta_C"/>
</dbReference>
<dbReference type="Proteomes" id="UP001061958">
    <property type="component" value="Unassembled WGS sequence"/>
</dbReference>
<dbReference type="FunFam" id="1.20.1050.10:FF:000010">
    <property type="entry name" value="Maleylacetoacetate isomerase isoform 1"/>
    <property type="match status" value="1"/>
</dbReference>
<dbReference type="InterPro" id="IPR036282">
    <property type="entry name" value="Glutathione-S-Trfase_C_sf"/>
</dbReference>
<comment type="similarity">
    <text evidence="5">Belongs to the GST superfamily. Zeta family.</text>
</comment>
<evidence type="ECO:0000256" key="4">
    <source>
        <dbReference type="ARBA" id="ARBA00004671"/>
    </source>
</evidence>
<gene>
    <name evidence="14" type="ORF">GpartN1_g2179.t1</name>
</gene>
<evidence type="ECO:0000256" key="10">
    <source>
        <dbReference type="ARBA" id="ARBA00023235"/>
    </source>
</evidence>
<feature type="domain" description="GST N-terminal" evidence="12">
    <location>
        <begin position="3"/>
        <end position="86"/>
    </location>
</feature>
<dbReference type="GO" id="GO:0016034">
    <property type="term" value="F:maleylacetoacetate isomerase activity"/>
    <property type="evidence" value="ECO:0007669"/>
    <property type="project" value="UniProtKB-EC"/>
</dbReference>
<organism evidence="14 15">
    <name type="scientific">Galdieria partita</name>
    <dbReference type="NCBI Taxonomy" id="83374"/>
    <lineage>
        <taxon>Eukaryota</taxon>
        <taxon>Rhodophyta</taxon>
        <taxon>Bangiophyceae</taxon>
        <taxon>Galdieriales</taxon>
        <taxon>Galdieriaceae</taxon>
        <taxon>Galdieria</taxon>
    </lineage>
</organism>
<reference evidence="14" key="1">
    <citation type="journal article" date="2022" name="Proc. Natl. Acad. Sci. U.S.A.">
        <title>Life cycle and functional genomics of the unicellular red alga Galdieria for elucidating algal and plant evolution and industrial use.</title>
        <authorList>
            <person name="Hirooka S."/>
            <person name="Itabashi T."/>
            <person name="Ichinose T.M."/>
            <person name="Onuma R."/>
            <person name="Fujiwara T."/>
            <person name="Yamashita S."/>
            <person name="Jong L.W."/>
            <person name="Tomita R."/>
            <person name="Iwane A.H."/>
            <person name="Miyagishima S.Y."/>
        </authorList>
    </citation>
    <scope>NUCLEOTIDE SEQUENCE</scope>
    <source>
        <strain evidence="14">NBRC 102759</strain>
    </source>
</reference>
<comment type="caution">
    <text evidence="14">The sequence shown here is derived from an EMBL/GenBank/DDBJ whole genome shotgun (WGS) entry which is preliminary data.</text>
</comment>
<accession>A0A9C7UP15</accession>
<dbReference type="GO" id="GO:0006749">
    <property type="term" value="P:glutathione metabolic process"/>
    <property type="evidence" value="ECO:0007669"/>
    <property type="project" value="TreeGrafter"/>
</dbReference>
<dbReference type="SFLD" id="SFLDG00358">
    <property type="entry name" value="Main_(cytGST)"/>
    <property type="match status" value="1"/>
</dbReference>
<dbReference type="InterPro" id="IPR036249">
    <property type="entry name" value="Thioredoxin-like_sf"/>
</dbReference>
<dbReference type="InterPro" id="IPR004046">
    <property type="entry name" value="GST_C"/>
</dbReference>
<keyword evidence="15" id="KW-1185">Reference proteome</keyword>
<dbReference type="InterPro" id="IPR005955">
    <property type="entry name" value="GST_Zeta"/>
</dbReference>
<dbReference type="PANTHER" id="PTHR42673">
    <property type="entry name" value="MALEYLACETOACETATE ISOMERASE"/>
    <property type="match status" value="1"/>
</dbReference>
<comment type="catalytic activity">
    <reaction evidence="1">
        <text>4-maleylacetoacetate = 4-fumarylacetoacetate</text>
        <dbReference type="Rhea" id="RHEA:14817"/>
        <dbReference type="ChEBI" id="CHEBI:17105"/>
        <dbReference type="ChEBI" id="CHEBI:18034"/>
        <dbReference type="EC" id="5.2.1.2"/>
    </reaction>
</comment>
<evidence type="ECO:0000256" key="11">
    <source>
        <dbReference type="ARBA" id="ARBA00047960"/>
    </source>
</evidence>
<dbReference type="SUPFAM" id="SSF47616">
    <property type="entry name" value="GST C-terminal domain-like"/>
    <property type="match status" value="1"/>
</dbReference>
<evidence type="ECO:0000256" key="5">
    <source>
        <dbReference type="ARBA" id="ARBA00010007"/>
    </source>
</evidence>
<evidence type="ECO:0000256" key="3">
    <source>
        <dbReference type="ARBA" id="ARBA00004496"/>
    </source>
</evidence>
<dbReference type="AlphaFoldDB" id="A0A9C7UP15"/>
<evidence type="ECO:0000256" key="8">
    <source>
        <dbReference type="ARBA" id="ARBA00022878"/>
    </source>
</evidence>
<comment type="catalytic activity">
    <reaction evidence="11">
        <text>RX + glutathione = an S-substituted glutathione + a halide anion + H(+)</text>
        <dbReference type="Rhea" id="RHEA:16437"/>
        <dbReference type="ChEBI" id="CHEBI:15378"/>
        <dbReference type="ChEBI" id="CHEBI:16042"/>
        <dbReference type="ChEBI" id="CHEBI:17792"/>
        <dbReference type="ChEBI" id="CHEBI:57925"/>
        <dbReference type="ChEBI" id="CHEBI:90779"/>
        <dbReference type="EC" id="2.5.1.18"/>
    </reaction>
</comment>